<proteinExistence type="predicted"/>
<evidence type="ECO:0000259" key="1">
    <source>
        <dbReference type="Pfam" id="PF13456"/>
    </source>
</evidence>
<dbReference type="Gramene" id="QL02p087863:mrna">
    <property type="protein sequence ID" value="QL02p087863:mrna"/>
    <property type="gene ID" value="QL02p087863"/>
</dbReference>
<protein>
    <recommendedName>
        <fullName evidence="5">Reverse transcriptase zinc-binding domain-containing protein</fullName>
    </recommendedName>
</protein>
<dbReference type="Proteomes" id="UP000594261">
    <property type="component" value="Chromosome 2"/>
</dbReference>
<evidence type="ECO:0008006" key="5">
    <source>
        <dbReference type="Google" id="ProtNLM"/>
    </source>
</evidence>
<evidence type="ECO:0000259" key="2">
    <source>
        <dbReference type="Pfam" id="PF13966"/>
    </source>
</evidence>
<keyword evidence="4" id="KW-1185">Reference proteome</keyword>
<evidence type="ECO:0000313" key="4">
    <source>
        <dbReference type="Proteomes" id="UP000594261"/>
    </source>
</evidence>
<dbReference type="InParanoid" id="A0A7N2L0A3"/>
<dbReference type="Pfam" id="PF13966">
    <property type="entry name" value="zf-RVT"/>
    <property type="match status" value="1"/>
</dbReference>
<dbReference type="GO" id="GO:0003676">
    <property type="term" value="F:nucleic acid binding"/>
    <property type="evidence" value="ECO:0007669"/>
    <property type="project" value="InterPro"/>
</dbReference>
<dbReference type="InterPro" id="IPR002156">
    <property type="entry name" value="RNaseH_domain"/>
</dbReference>
<dbReference type="Pfam" id="PF13456">
    <property type="entry name" value="RVT_3"/>
    <property type="match status" value="1"/>
</dbReference>
<feature type="domain" description="RNase H type-1" evidence="1">
    <location>
        <begin position="296"/>
        <end position="342"/>
    </location>
</feature>
<name>A0A7N2L0A3_QUELO</name>
<dbReference type="AlphaFoldDB" id="A0A7N2L0A3"/>
<evidence type="ECO:0000313" key="3">
    <source>
        <dbReference type="EnsemblPlants" id="QL02p087863:mrna"/>
    </source>
</evidence>
<reference evidence="4" key="1">
    <citation type="journal article" date="2016" name="G3 (Bethesda)">
        <title>First Draft Assembly and Annotation of the Genome of a California Endemic Oak Quercus lobata Nee (Fagaceae).</title>
        <authorList>
            <person name="Sork V.L."/>
            <person name="Fitz-Gibbon S.T."/>
            <person name="Puiu D."/>
            <person name="Crepeau M."/>
            <person name="Gugger P.F."/>
            <person name="Sherman R."/>
            <person name="Stevens K."/>
            <person name="Langley C.H."/>
            <person name="Pellegrini M."/>
            <person name="Salzberg S.L."/>
        </authorList>
    </citation>
    <scope>NUCLEOTIDE SEQUENCE [LARGE SCALE GENOMIC DNA]</scope>
    <source>
        <strain evidence="4">cv. SW786</strain>
    </source>
</reference>
<sequence>MKSIWNFQQWFAEIGGWRIGDCQSIRVFRDNWIPDASGGRVISVAWGRNEDMKVAEMIDTDLGCWKSRVIDECLVPFDAQRIKAIPLCNTPQPDLLYWAFEKNGVYSVKSGYRALCEEVRNEEASGSSSVLSTDFWLSIWKLKVPGKVKHFMWKACSDCLPTKTHLVKRRVLTNPFCHLRNRAEEDTHHALWGCEAIKQVWDRDFYWVNQFEASQGLFQDLVELVMTKPRIREVFASTAWFIWSHRNKTRLQERTVPLSGIREAVCQFMQLYSSGCVHLASCKLVRLPNPGEYKINFDGAIFTESDEAGLGVVVRDSNGLVVAAMAEKIKQPHSVECLEMLAAR</sequence>
<dbReference type="GO" id="GO:0004523">
    <property type="term" value="F:RNA-DNA hybrid ribonuclease activity"/>
    <property type="evidence" value="ECO:0007669"/>
    <property type="project" value="InterPro"/>
</dbReference>
<accession>A0A7N2L0A3</accession>
<dbReference type="OMA" id="KCISPRI"/>
<organism evidence="3 4">
    <name type="scientific">Quercus lobata</name>
    <name type="common">Valley oak</name>
    <dbReference type="NCBI Taxonomy" id="97700"/>
    <lineage>
        <taxon>Eukaryota</taxon>
        <taxon>Viridiplantae</taxon>
        <taxon>Streptophyta</taxon>
        <taxon>Embryophyta</taxon>
        <taxon>Tracheophyta</taxon>
        <taxon>Spermatophyta</taxon>
        <taxon>Magnoliopsida</taxon>
        <taxon>eudicotyledons</taxon>
        <taxon>Gunneridae</taxon>
        <taxon>Pentapetalae</taxon>
        <taxon>rosids</taxon>
        <taxon>fabids</taxon>
        <taxon>Fagales</taxon>
        <taxon>Fagaceae</taxon>
        <taxon>Quercus</taxon>
    </lineage>
</organism>
<dbReference type="EnsemblPlants" id="QL02p087863:mrna">
    <property type="protein sequence ID" value="QL02p087863:mrna"/>
    <property type="gene ID" value="QL02p087863"/>
</dbReference>
<reference evidence="3" key="2">
    <citation type="submission" date="2021-01" db="UniProtKB">
        <authorList>
            <consortium name="EnsemblPlants"/>
        </authorList>
    </citation>
    <scope>IDENTIFICATION</scope>
</reference>
<dbReference type="InterPro" id="IPR026960">
    <property type="entry name" value="RVT-Znf"/>
</dbReference>
<feature type="domain" description="Reverse transcriptase zinc-binding" evidence="2">
    <location>
        <begin position="106"/>
        <end position="201"/>
    </location>
</feature>